<keyword evidence="1" id="KW-1133">Transmembrane helix</keyword>
<comment type="caution">
    <text evidence="3">The sequence shown here is derived from an EMBL/GenBank/DDBJ whole genome shotgun (WGS) entry which is preliminary data.</text>
</comment>
<dbReference type="EMBL" id="JARKIE010000085">
    <property type="protein sequence ID" value="KAJ7687718.1"/>
    <property type="molecule type" value="Genomic_DNA"/>
</dbReference>
<dbReference type="AlphaFoldDB" id="A0AAD7DBG1"/>
<organism evidence="3 4">
    <name type="scientific">Mycena rosella</name>
    <name type="common">Pink bonnet</name>
    <name type="synonym">Agaricus rosellus</name>
    <dbReference type="NCBI Taxonomy" id="1033263"/>
    <lineage>
        <taxon>Eukaryota</taxon>
        <taxon>Fungi</taxon>
        <taxon>Dikarya</taxon>
        <taxon>Basidiomycota</taxon>
        <taxon>Agaricomycotina</taxon>
        <taxon>Agaricomycetes</taxon>
        <taxon>Agaricomycetidae</taxon>
        <taxon>Agaricales</taxon>
        <taxon>Marasmiineae</taxon>
        <taxon>Mycenaceae</taxon>
        <taxon>Mycena</taxon>
    </lineage>
</organism>
<dbReference type="Proteomes" id="UP001221757">
    <property type="component" value="Unassembled WGS sequence"/>
</dbReference>
<feature type="transmembrane region" description="Helical" evidence="1">
    <location>
        <begin position="498"/>
        <end position="519"/>
    </location>
</feature>
<feature type="transmembrane region" description="Helical" evidence="1">
    <location>
        <begin position="207"/>
        <end position="231"/>
    </location>
</feature>
<protein>
    <submittedName>
        <fullName evidence="3">Uncharacterized protein</fullName>
    </submittedName>
</protein>
<keyword evidence="1" id="KW-0812">Transmembrane</keyword>
<proteinExistence type="predicted"/>
<accession>A0AAD7DBG1</accession>
<reference evidence="3" key="1">
    <citation type="submission" date="2023-03" db="EMBL/GenBank/DDBJ databases">
        <title>Massive genome expansion in bonnet fungi (Mycena s.s.) driven by repeated elements and novel gene families across ecological guilds.</title>
        <authorList>
            <consortium name="Lawrence Berkeley National Laboratory"/>
            <person name="Harder C.B."/>
            <person name="Miyauchi S."/>
            <person name="Viragh M."/>
            <person name="Kuo A."/>
            <person name="Thoen E."/>
            <person name="Andreopoulos B."/>
            <person name="Lu D."/>
            <person name="Skrede I."/>
            <person name="Drula E."/>
            <person name="Henrissat B."/>
            <person name="Morin E."/>
            <person name="Kohler A."/>
            <person name="Barry K."/>
            <person name="LaButti K."/>
            <person name="Morin E."/>
            <person name="Salamov A."/>
            <person name="Lipzen A."/>
            <person name="Mereny Z."/>
            <person name="Hegedus B."/>
            <person name="Baldrian P."/>
            <person name="Stursova M."/>
            <person name="Weitz H."/>
            <person name="Taylor A."/>
            <person name="Grigoriev I.V."/>
            <person name="Nagy L.G."/>
            <person name="Martin F."/>
            <person name="Kauserud H."/>
        </authorList>
    </citation>
    <scope>NUCLEOTIDE SEQUENCE</scope>
    <source>
        <strain evidence="3">CBHHK067</strain>
    </source>
</reference>
<feature type="transmembrane region" description="Helical" evidence="1">
    <location>
        <begin position="442"/>
        <end position="465"/>
    </location>
</feature>
<feature type="chain" id="PRO_5041939823" evidence="2">
    <location>
        <begin position="21"/>
        <end position="582"/>
    </location>
</feature>
<evidence type="ECO:0000256" key="2">
    <source>
        <dbReference type="SAM" id="SignalP"/>
    </source>
</evidence>
<evidence type="ECO:0000313" key="4">
    <source>
        <dbReference type="Proteomes" id="UP001221757"/>
    </source>
</evidence>
<name>A0AAD7DBG1_MYCRO</name>
<evidence type="ECO:0000313" key="3">
    <source>
        <dbReference type="EMBL" id="KAJ7687718.1"/>
    </source>
</evidence>
<gene>
    <name evidence="3" type="ORF">B0H17DRAFT_1069562</name>
</gene>
<keyword evidence="2" id="KW-0732">Signal</keyword>
<feature type="transmembrane region" description="Helical" evidence="1">
    <location>
        <begin position="237"/>
        <end position="255"/>
    </location>
</feature>
<evidence type="ECO:0000256" key="1">
    <source>
        <dbReference type="SAM" id="Phobius"/>
    </source>
</evidence>
<feature type="transmembrane region" description="Helical" evidence="1">
    <location>
        <begin position="405"/>
        <end position="430"/>
    </location>
</feature>
<feature type="transmembrane region" description="Helical" evidence="1">
    <location>
        <begin position="554"/>
        <end position="576"/>
    </location>
</feature>
<sequence length="582" mass="63600">MAGSLAAAAYLCLLLPIVLATVNFDTCLQQVRNGEWGLIGGTDNSGHPVSNISTVTAITYDLCLVACGSGSEPFVWNIFSQQFSAWLLPYLALVSQLPFGAQNRLDNLVSMLLTMGSPTLAAYSLALTVLNGHWIAQRFAHLSYPNVGHAVNILSSLQQSSFHVTTDESLLASLIVLPDNDEWWSELVSWLDYIHTSTWSISAVASILWVIIAYIFTVIDSFSGVVTFSALNANGQAVGSIFLWLLPVVVGWLQLSPWSDATKVHQAMERANDIARVATDGEDEKPVPASDVSTKRAISLSKGTGEIHCDEQCMAPIYNYARFLPWALAVETVYYAFREASERSDNHQTVSGNAWIKRDRNVKICAENRRGSLTQVAAYVKPTFSPSMDHDKPRSRWGSSVVSRFLLATIIAFCLTWGSIGAAILMAFFTPTKGIACRSGSYLLYGIMSTIVWMLLITSSALAHYSTFTASFKGRYMHTKATRTAGVLSIVCRRLGKILATINAIWIVLVCLFQFGSFFDRCWCDSSVFYLGKRAAYNVIDVGPQDVAALNVPWIAGVALASGCAVFFLGIVNLLINPALQN</sequence>
<keyword evidence="1" id="KW-0472">Membrane</keyword>
<feature type="signal peptide" evidence="2">
    <location>
        <begin position="1"/>
        <end position="20"/>
    </location>
</feature>
<keyword evidence="4" id="KW-1185">Reference proteome</keyword>